<accession>A0AAW7Y855</accession>
<dbReference type="EMBL" id="JAUOPU010000015">
    <property type="protein sequence ID" value="MDO6543704.1"/>
    <property type="molecule type" value="Genomic_DNA"/>
</dbReference>
<protein>
    <submittedName>
        <fullName evidence="2">Prepilin-type N-terminal cleavage/methylation domain-containing protein</fullName>
    </submittedName>
</protein>
<dbReference type="PIRSF" id="PIRSF004525">
    <property type="entry name" value="Pilin_peptidase-dep_B_prd"/>
    <property type="match status" value="1"/>
</dbReference>
<dbReference type="InterPro" id="IPR016419">
    <property type="entry name" value="Prepilin_Pept-dep_B_prd"/>
</dbReference>
<evidence type="ECO:0000256" key="1">
    <source>
        <dbReference type="SAM" id="Phobius"/>
    </source>
</evidence>
<reference evidence="2" key="1">
    <citation type="submission" date="2023-07" db="EMBL/GenBank/DDBJ databases">
        <title>Genome content predicts the carbon catabolic preferences of heterotrophic bacteria.</title>
        <authorList>
            <person name="Gralka M."/>
        </authorList>
    </citation>
    <scope>NUCLEOTIDE SEQUENCE</scope>
    <source>
        <strain evidence="2">G2M05</strain>
    </source>
</reference>
<dbReference type="InterPro" id="IPR012902">
    <property type="entry name" value="N_methyl_site"/>
</dbReference>
<dbReference type="Proteomes" id="UP001170624">
    <property type="component" value="Unassembled WGS sequence"/>
</dbReference>
<feature type="transmembrane region" description="Helical" evidence="1">
    <location>
        <begin position="12"/>
        <end position="33"/>
    </location>
</feature>
<organism evidence="2 3">
    <name type="scientific">Photobacterium sanguinicancri</name>
    <dbReference type="NCBI Taxonomy" id="875932"/>
    <lineage>
        <taxon>Bacteria</taxon>
        <taxon>Pseudomonadati</taxon>
        <taxon>Pseudomonadota</taxon>
        <taxon>Gammaproteobacteria</taxon>
        <taxon>Vibrionales</taxon>
        <taxon>Vibrionaceae</taxon>
        <taxon>Photobacterium</taxon>
    </lineage>
</organism>
<name>A0AAW7Y855_9GAMM</name>
<keyword evidence="1" id="KW-1133">Transmembrane helix</keyword>
<evidence type="ECO:0000313" key="3">
    <source>
        <dbReference type="Proteomes" id="UP001170624"/>
    </source>
</evidence>
<evidence type="ECO:0000313" key="2">
    <source>
        <dbReference type="EMBL" id="MDO6543704.1"/>
    </source>
</evidence>
<gene>
    <name evidence="2" type="ORF">Q4568_14255</name>
</gene>
<dbReference type="AlphaFoldDB" id="A0AAW7Y855"/>
<keyword evidence="1" id="KW-0812">Transmembrane</keyword>
<dbReference type="NCBIfam" id="TIGR02532">
    <property type="entry name" value="IV_pilin_GFxxxE"/>
    <property type="match status" value="1"/>
</dbReference>
<dbReference type="Pfam" id="PF07963">
    <property type="entry name" value="N_methyl"/>
    <property type="match status" value="1"/>
</dbReference>
<keyword evidence="1" id="KW-0472">Membrane</keyword>
<proteinExistence type="predicted"/>
<sequence>MHKRLSKGFSLIELMISSAIGLGLITVVTSNYFHSVALSNQQVKRSILSAELDSLVYLMSGEIKRAGYCGDCKSANGYLLTDATGANKSSIVINDSVTALTGTCIRFAYNEDSSLGVLTPRDGDARGYRLKTENGGKTSFEIYRNYNGIANWSCNDGTHWLDYQNDMISISKFDIQREEVIGTSRKKQNITITLTGNIDNVSLTRITNIAVNNVDY</sequence>
<dbReference type="RefSeq" id="WP_303500138.1">
    <property type="nucleotide sequence ID" value="NZ_JAUOPU010000015.1"/>
</dbReference>
<comment type="caution">
    <text evidence="2">The sequence shown here is derived from an EMBL/GenBank/DDBJ whole genome shotgun (WGS) entry which is preliminary data.</text>
</comment>